<dbReference type="EMBL" id="BDQF01000179">
    <property type="protein sequence ID" value="GAW84207.1"/>
    <property type="molecule type" value="Genomic_DNA"/>
</dbReference>
<protein>
    <submittedName>
        <fullName evidence="2">Variable surface protein</fullName>
    </submittedName>
</protein>
<keyword evidence="3" id="KW-1185">Reference proteome</keyword>
<sequence length="353" mass="43066">MRNQFLFLYLCIYFSILLYYTLEDYIFYKEIFDTTFGTEVNTDDIKIFLSPKYRSIESAIRNRFIDGCKRIKLYFEYFKKKDSCNNSECCNFINYWINKKFRELISNDFNTKWYLFRYFLEYVHYNNNDDKYNRCIHDIKYMDNDLFNKVNKLYNCYEFYDGLIYSIEINIEKETLCGYFNNLIKEYNEIIQDYNVKDDTILVKELNNIRCLIENVDWKSTDDCMDELPRLSNNYDSNDYDDTCKSLKEEGYIQRYSRRFVVDFLPPSPDTNTSIIAIIRTLFISIIVGVIVLGLYKFRLFRMYLYPIILRMRKMLTNTYDESYEQHISEYDNNTMDLEEKKYNIIYISGSKY</sequence>
<dbReference type="AlphaFoldDB" id="A0A1Y1JSS6"/>
<feature type="transmembrane region" description="Helical" evidence="1">
    <location>
        <begin position="275"/>
        <end position="296"/>
    </location>
</feature>
<gene>
    <name evidence="2" type="ORF">PGO_001700</name>
</gene>
<evidence type="ECO:0000313" key="3">
    <source>
        <dbReference type="Proteomes" id="UP000195521"/>
    </source>
</evidence>
<comment type="caution">
    <text evidence="2">The sequence shown here is derived from an EMBL/GenBank/DDBJ whole genome shotgun (WGS) entry which is preliminary data.</text>
</comment>
<evidence type="ECO:0000256" key="1">
    <source>
        <dbReference type="SAM" id="Phobius"/>
    </source>
</evidence>
<dbReference type="GeneID" id="39745015"/>
<evidence type="ECO:0000313" key="2">
    <source>
        <dbReference type="EMBL" id="GAW84207.1"/>
    </source>
</evidence>
<feature type="transmembrane region" description="Helical" evidence="1">
    <location>
        <begin position="5"/>
        <end position="22"/>
    </location>
</feature>
<keyword evidence="1" id="KW-0812">Transmembrane</keyword>
<proteinExistence type="predicted"/>
<dbReference type="Proteomes" id="UP000195521">
    <property type="component" value="Unassembled WGS sequence"/>
</dbReference>
<organism evidence="2 3">
    <name type="scientific">Plasmodium gonderi</name>
    <dbReference type="NCBI Taxonomy" id="77519"/>
    <lineage>
        <taxon>Eukaryota</taxon>
        <taxon>Sar</taxon>
        <taxon>Alveolata</taxon>
        <taxon>Apicomplexa</taxon>
        <taxon>Aconoidasida</taxon>
        <taxon>Haemosporida</taxon>
        <taxon>Plasmodiidae</taxon>
        <taxon>Plasmodium</taxon>
        <taxon>Plasmodium (Plasmodium)</taxon>
    </lineage>
</organism>
<accession>A0A1Y1JSS6</accession>
<keyword evidence="1" id="KW-0472">Membrane</keyword>
<keyword evidence="1" id="KW-1133">Transmembrane helix</keyword>
<reference evidence="3" key="1">
    <citation type="submission" date="2017-04" db="EMBL/GenBank/DDBJ databases">
        <title>Plasmodium gonderi genome.</title>
        <authorList>
            <person name="Arisue N."/>
            <person name="Honma H."/>
            <person name="Kawai S."/>
            <person name="Tougan T."/>
            <person name="Tanabe K."/>
            <person name="Horii T."/>
        </authorList>
    </citation>
    <scope>NUCLEOTIDE SEQUENCE [LARGE SCALE GENOMIC DNA]</scope>
    <source>
        <strain evidence="3">ATCC 30045</strain>
    </source>
</reference>
<dbReference type="RefSeq" id="XP_028546796.1">
    <property type="nucleotide sequence ID" value="XM_028690995.1"/>
</dbReference>
<name>A0A1Y1JSS6_PLAGO</name>
<dbReference type="OrthoDB" id="389398at2759"/>